<dbReference type="Pfam" id="PF00990">
    <property type="entry name" value="GGDEF"/>
    <property type="match status" value="1"/>
</dbReference>
<comment type="caution">
    <text evidence="3">The sequence shown here is derived from an EMBL/GenBank/DDBJ whole genome shotgun (WGS) entry which is preliminary data.</text>
</comment>
<dbReference type="Pfam" id="PF13426">
    <property type="entry name" value="PAS_9"/>
    <property type="match status" value="1"/>
</dbReference>
<feature type="domain" description="GGDEF" evidence="2">
    <location>
        <begin position="159"/>
        <end position="291"/>
    </location>
</feature>
<dbReference type="InterPro" id="IPR050706">
    <property type="entry name" value="Cyclic-di-GMP_PDE-like"/>
</dbReference>
<dbReference type="RefSeq" id="WP_022937999.1">
    <property type="nucleotide sequence ID" value="NZ_CABKRQ010000004.1"/>
</dbReference>
<sequence>MKLDNFYVDDKMVSKALMSSIDDYIYLGDLTTNVFFVSQNMYDDFDLPGRLVEDLVNVWGRLIHEKDKERYFKSIDDMLAGKADSHNEEYQIRNRKGQYVWVHCKGCLYRDPQTQAPLSFIGIVKKPSSLGKVDSITGLLAHETFQETLQNLSADGMLDNAGFMILGIDNFTKINTLKTHHFGDIVLRNTAQDLTGLLPESVQLYRFDGDQFAIFTPDGTRCSLRAIYETIQAYTSHSHSAEGQTYDFTMSAGAVRFADISDIDEKAEKCAAIALKEAKANGKNQCVFFEESMLDYKVREQAILQDLQESIADNYAGYHLVYQPIADAATLRIIGAEALLRYQSKTYGALYPDEFIHLLENSGLILPVGRWVLSEAIKMCAKWRQRIPEFVMSVNVSCLQLKDDDFPHIVETELEKAHLPADSLILEMTESYFVSDSDIIADALSKLRKLGCNIAMDDFGTGYSSLGRLTNFNIDIVKIDRLFVQQLYANHFNHSFIEAVIRLCHSAGMKVCVEGVETCEEQQSISSLYSDTLQGYFFSKPIPPQSFEENFIAQPDCMGKYAIKEELPPYCIKMSSNKDLLLMMMDAVPLGFNLWNHNYQNVECNHAAVKMFDLLSEEEYLDHFYDLSPEYQPDGTPSMQKAKEYISKAFEKGSCVFYWQHQKLNGEPMPCEVTLVRIRYKNEYLVAGYTRDLRRQLRIEALCESKCHVYDPLPEAVMIFDIAKHACVYANPFMLEFVNAKAYPLQLDQFLMPPLSMKELIDLSCHQLNIGKRIFTFEFNLLIKGKPTPVLASSTYLSDHHDYLMITLNRTELKPEVSL</sequence>
<dbReference type="PROSITE" id="PS50883">
    <property type="entry name" value="EAL"/>
    <property type="match status" value="1"/>
</dbReference>
<organism evidence="3 4">
    <name type="scientific">Dielma fastidiosa</name>
    <dbReference type="NCBI Taxonomy" id="1034346"/>
    <lineage>
        <taxon>Bacteria</taxon>
        <taxon>Bacillati</taxon>
        <taxon>Bacillota</taxon>
        <taxon>Erysipelotrichia</taxon>
        <taxon>Erysipelotrichales</taxon>
        <taxon>Erysipelotrichaceae</taxon>
        <taxon>Dielma</taxon>
    </lineage>
</organism>
<reference evidence="3 4" key="1">
    <citation type="submission" date="2018-05" db="EMBL/GenBank/DDBJ databases">
        <title>Genomic Encyclopedia of Type Strains, Phase IV (KMG-IV): sequencing the most valuable type-strain genomes for metagenomic binning, comparative biology and taxonomic classification.</title>
        <authorList>
            <person name="Goeker M."/>
        </authorList>
    </citation>
    <scope>NUCLEOTIDE SEQUENCE [LARGE SCALE GENOMIC DNA]</scope>
    <source>
        <strain evidence="3 4">JC118</strain>
    </source>
</reference>
<accession>A0A318KTN1</accession>
<dbReference type="SUPFAM" id="SSF55785">
    <property type="entry name" value="PYP-like sensor domain (PAS domain)"/>
    <property type="match status" value="2"/>
</dbReference>
<dbReference type="CDD" id="cd01948">
    <property type="entry name" value="EAL"/>
    <property type="match status" value="1"/>
</dbReference>
<dbReference type="SUPFAM" id="SSF55073">
    <property type="entry name" value="Nucleotide cyclase"/>
    <property type="match status" value="1"/>
</dbReference>
<dbReference type="CDD" id="cd01949">
    <property type="entry name" value="GGDEF"/>
    <property type="match status" value="1"/>
</dbReference>
<dbReference type="PROSITE" id="PS50887">
    <property type="entry name" value="GGDEF"/>
    <property type="match status" value="1"/>
</dbReference>
<dbReference type="SMART" id="SM00267">
    <property type="entry name" value="GGDEF"/>
    <property type="match status" value="1"/>
</dbReference>
<dbReference type="Pfam" id="PF00563">
    <property type="entry name" value="EAL"/>
    <property type="match status" value="1"/>
</dbReference>
<dbReference type="GO" id="GO:0071111">
    <property type="term" value="F:cyclic-guanylate-specific phosphodiesterase activity"/>
    <property type="evidence" value="ECO:0007669"/>
    <property type="project" value="InterPro"/>
</dbReference>
<dbReference type="InterPro" id="IPR013655">
    <property type="entry name" value="PAS_fold_3"/>
</dbReference>
<protein>
    <submittedName>
        <fullName evidence="3">Diguanylate cyclase (GGDEF)-like protein</fullName>
    </submittedName>
</protein>
<dbReference type="Proteomes" id="UP000247612">
    <property type="component" value="Unassembled WGS sequence"/>
</dbReference>
<dbReference type="Gene3D" id="3.30.70.270">
    <property type="match status" value="1"/>
</dbReference>
<dbReference type="InterPro" id="IPR035919">
    <property type="entry name" value="EAL_sf"/>
</dbReference>
<keyword evidence="4" id="KW-1185">Reference proteome</keyword>
<dbReference type="STRING" id="1034346.GCA_000313565_01696"/>
<dbReference type="SUPFAM" id="SSF141868">
    <property type="entry name" value="EAL domain-like"/>
    <property type="match status" value="1"/>
</dbReference>
<dbReference type="InterPro" id="IPR043128">
    <property type="entry name" value="Rev_trsase/Diguanyl_cyclase"/>
</dbReference>
<proteinExistence type="predicted"/>
<dbReference type="Gene3D" id="3.30.450.20">
    <property type="entry name" value="PAS domain"/>
    <property type="match status" value="2"/>
</dbReference>
<dbReference type="InterPro" id="IPR000014">
    <property type="entry name" value="PAS"/>
</dbReference>
<evidence type="ECO:0000259" key="2">
    <source>
        <dbReference type="PROSITE" id="PS50887"/>
    </source>
</evidence>
<dbReference type="AlphaFoldDB" id="A0A318KTN1"/>
<dbReference type="InterPro" id="IPR001633">
    <property type="entry name" value="EAL_dom"/>
</dbReference>
<gene>
    <name evidence="3" type="ORF">DES51_104203</name>
</gene>
<name>A0A318KTN1_9FIRM</name>
<evidence type="ECO:0000313" key="4">
    <source>
        <dbReference type="Proteomes" id="UP000247612"/>
    </source>
</evidence>
<dbReference type="Pfam" id="PF08447">
    <property type="entry name" value="PAS_3"/>
    <property type="match status" value="1"/>
</dbReference>
<evidence type="ECO:0000313" key="3">
    <source>
        <dbReference type="EMBL" id="PXX80198.1"/>
    </source>
</evidence>
<dbReference type="SMART" id="SM00052">
    <property type="entry name" value="EAL"/>
    <property type="match status" value="1"/>
</dbReference>
<evidence type="ECO:0000259" key="1">
    <source>
        <dbReference type="PROSITE" id="PS50883"/>
    </source>
</evidence>
<dbReference type="InterPro" id="IPR035965">
    <property type="entry name" value="PAS-like_dom_sf"/>
</dbReference>
<dbReference type="InterPro" id="IPR029787">
    <property type="entry name" value="Nucleotide_cyclase"/>
</dbReference>
<dbReference type="EMBL" id="QJKH01000004">
    <property type="protein sequence ID" value="PXX80198.1"/>
    <property type="molecule type" value="Genomic_DNA"/>
</dbReference>
<dbReference type="PANTHER" id="PTHR33121:SF15">
    <property type="entry name" value="BLUE LIGHT- AND TEMPERATURE-REGULATED ANTIREPRESSOR BLUF"/>
    <property type="match status" value="1"/>
</dbReference>
<feature type="domain" description="EAL" evidence="1">
    <location>
        <begin position="300"/>
        <end position="555"/>
    </location>
</feature>
<dbReference type="InterPro" id="IPR000160">
    <property type="entry name" value="GGDEF_dom"/>
</dbReference>
<dbReference type="Gene3D" id="3.20.20.450">
    <property type="entry name" value="EAL domain"/>
    <property type="match status" value="1"/>
</dbReference>
<dbReference type="NCBIfam" id="TIGR00254">
    <property type="entry name" value="GGDEF"/>
    <property type="match status" value="1"/>
</dbReference>
<dbReference type="OrthoDB" id="1647636at2"/>
<dbReference type="PANTHER" id="PTHR33121">
    <property type="entry name" value="CYCLIC DI-GMP PHOSPHODIESTERASE PDEF"/>
    <property type="match status" value="1"/>
</dbReference>